<keyword evidence="1" id="KW-0175">Coiled coil</keyword>
<feature type="coiled-coil region" evidence="1">
    <location>
        <begin position="477"/>
        <end position="504"/>
    </location>
</feature>
<keyword evidence="5" id="KW-1185">Reference proteome</keyword>
<evidence type="ECO:0000259" key="3">
    <source>
        <dbReference type="Pfam" id="PF20622"/>
    </source>
</evidence>
<gene>
    <name evidence="4" type="ORF">PGRAN_09736</name>
</gene>
<feature type="domain" description="Bacterial Ig" evidence="3">
    <location>
        <begin position="897"/>
        <end position="977"/>
    </location>
</feature>
<protein>
    <recommendedName>
        <fullName evidence="6">Bacterial Ig domain-containing protein</fullName>
    </recommendedName>
</protein>
<dbReference type="InterPro" id="IPR046746">
    <property type="entry name" value="Big_15"/>
</dbReference>
<dbReference type="STRING" id="1265819.PGRAN_09736"/>
<dbReference type="InterPro" id="IPR054544">
    <property type="entry name" value="Pest_crys_Cry1Aa_dom-IV"/>
</dbReference>
<feature type="domain" description="Bacterial Ig" evidence="3">
    <location>
        <begin position="723"/>
        <end position="803"/>
    </location>
</feature>
<reference evidence="4 5" key="1">
    <citation type="journal article" date="2014" name="Int. J. Syst. Evol. Microbiol.">
        <title>Listeria floridensis sp. nov., Listeria aquatica sp. nov., Listeria cornellensis sp. nov., Listeria riparia sp. nov. and Listeria grandensis sp. nov., from agricultural and natural environments.</title>
        <authorList>
            <person name="den Bakker H.C."/>
            <person name="Warchocki S."/>
            <person name="Wright E.M."/>
            <person name="Allred A.F."/>
            <person name="Ahlstrom C."/>
            <person name="Manuel C.S."/>
            <person name="Stasiewicz M.J."/>
            <person name="Burrell A."/>
            <person name="Roof S."/>
            <person name="Strawn L."/>
            <person name="Fortes E.D."/>
            <person name="Nightingale K.K."/>
            <person name="Kephart D."/>
            <person name="Wiedmann M."/>
        </authorList>
    </citation>
    <scope>NUCLEOTIDE SEQUENCE [LARGE SCALE GENOMIC DNA]</scope>
    <source>
        <strain evidence="5">FSL F6-971</strain>
    </source>
</reference>
<feature type="domain" description="Bacterial Ig" evidence="3">
    <location>
        <begin position="810"/>
        <end position="888"/>
    </location>
</feature>
<dbReference type="RefSeq" id="WP_036066583.1">
    <property type="nucleotide sequence ID" value="NZ_AODD01000013.1"/>
</dbReference>
<dbReference type="Pfam" id="PF18449">
    <property type="entry name" value="Endotoxin_C2"/>
    <property type="match status" value="2"/>
</dbReference>
<evidence type="ECO:0000313" key="4">
    <source>
        <dbReference type="EMBL" id="EUJ23202.1"/>
    </source>
</evidence>
<comment type="caution">
    <text evidence="4">The sequence shown here is derived from an EMBL/GenBank/DDBJ whole genome shotgun (WGS) entry which is preliminary data.</text>
</comment>
<name>W7BAY6_9LIST</name>
<sequence>MKKITPINVQPTNKVKKAFFTTLATMTVLSQMITVYPMASFAAEADEVTSTPSPNATEVTNFAALKQAIEADNGITDIVLGADIVMTGGIMINNKKQELTIDGNGHTLTESTTNINGNLVTIYAGDSSTIMTMNIKNMVIKGTHYYSPFTIFNGRSGVTQNFENIDYEGPQFIYNLNGYANFTGINKIVSGQGVNGLGTVQEIGEVTGITISGTFTATHNTTAAYALTMYNGSGGKPYFKIMDGANVDFQANGGQFIYAPANVLDFTVGKNATFNLKTLREVFLYAANSITLDNSSKTNITRASNSSTATIQVANALKVNPKASFVVNQTTGSTSHVIRTTVANATIDFDNPRLVDLNTNGTGAGRIFSAAGKTTINASNVGKVSIFNNTNNTTTADQAWNDTTFSIVQASGQAGTVQAGAISDTGDIQSKLAIVNVKHIKMINSVGAADEAVNALFINNNPASAGIVANQAGIDAAQALIDLITDEEDQIEKAEIQIKLDRAQMILDDVAAFQATLGLFDKEQPTTNVLKETTDQAAIDAAQALVDNMSEILADPLQPLAQDNIDRAQALLNAKVQAEQQQAAELAVKELFVDDQVSTDKLKEETTQDNIDNAQKIIDTITDEIAKAAVQKDLDRAQALLDEEKALVQAEQDRQAAAEKAVQELFQDDKPATDALKAETTQESIDNAQKQVDAVTDEIVKAELQKDLDRAQELLDEKPMTTGHLTPTDFLIGSDKYITGAHAGDVAKISLVVNEVEHKGATVKSDGTFTFYAVDKGIKKADSVFVVAYDRDGNELHREQVKFANVATEGKLTPAMLHVTNDNNITGTYAGDVSKITVTVNDVLYKGGTVANGTFKFYSKDKIKANTDTVVIHAYDAAGELLDTQTLQFIDTVTTTGAIQPNMMVVHDAKYITGTYQGDVKSVRVTVDGQPYKGGTLIDGDFKFYAFDKIQSPDSHVIIEALDANGKILDTKTVQLQPRAK</sequence>
<evidence type="ECO:0000256" key="1">
    <source>
        <dbReference type="SAM" id="Coils"/>
    </source>
</evidence>
<feature type="coiled-coil region" evidence="1">
    <location>
        <begin position="611"/>
        <end position="705"/>
    </location>
</feature>
<evidence type="ECO:0000313" key="5">
    <source>
        <dbReference type="Proteomes" id="UP000019253"/>
    </source>
</evidence>
<proteinExistence type="predicted"/>
<dbReference type="Pfam" id="PF20622">
    <property type="entry name" value="Big_15"/>
    <property type="match status" value="3"/>
</dbReference>
<dbReference type="Proteomes" id="UP000019253">
    <property type="component" value="Unassembled WGS sequence"/>
</dbReference>
<feature type="domain" description="Pesticidal crystal protein Cry1Aa" evidence="2">
    <location>
        <begin position="579"/>
        <end position="643"/>
    </location>
</feature>
<evidence type="ECO:0000259" key="2">
    <source>
        <dbReference type="Pfam" id="PF18449"/>
    </source>
</evidence>
<dbReference type="PATRIC" id="fig|1265819.5.peg.1944"/>
<dbReference type="EMBL" id="AODD01000013">
    <property type="protein sequence ID" value="EUJ23202.1"/>
    <property type="molecule type" value="Genomic_DNA"/>
</dbReference>
<organism evidence="4 5">
    <name type="scientific">Listeria grandensis FSL F6-0971</name>
    <dbReference type="NCBI Taxonomy" id="1265819"/>
    <lineage>
        <taxon>Bacteria</taxon>
        <taxon>Bacillati</taxon>
        <taxon>Bacillota</taxon>
        <taxon>Bacilli</taxon>
        <taxon>Bacillales</taxon>
        <taxon>Listeriaceae</taxon>
        <taxon>Listeria</taxon>
    </lineage>
</organism>
<dbReference type="AlphaFoldDB" id="W7BAY6"/>
<feature type="domain" description="Pesticidal crystal protein Cry1Aa" evidence="2">
    <location>
        <begin position="655"/>
        <end position="717"/>
    </location>
</feature>
<evidence type="ECO:0008006" key="6">
    <source>
        <dbReference type="Google" id="ProtNLM"/>
    </source>
</evidence>
<accession>W7BAY6</accession>
<dbReference type="OrthoDB" id="2366292at2"/>